<organism evidence="6 7">
    <name type="scientific">Hibiscus syriacus</name>
    <name type="common">Rose of Sharon</name>
    <dbReference type="NCBI Taxonomy" id="106335"/>
    <lineage>
        <taxon>Eukaryota</taxon>
        <taxon>Viridiplantae</taxon>
        <taxon>Streptophyta</taxon>
        <taxon>Embryophyta</taxon>
        <taxon>Tracheophyta</taxon>
        <taxon>Spermatophyta</taxon>
        <taxon>Magnoliopsida</taxon>
        <taxon>eudicotyledons</taxon>
        <taxon>Gunneridae</taxon>
        <taxon>Pentapetalae</taxon>
        <taxon>rosids</taxon>
        <taxon>malvids</taxon>
        <taxon>Malvales</taxon>
        <taxon>Malvaceae</taxon>
        <taxon>Malvoideae</taxon>
        <taxon>Hibiscus</taxon>
    </lineage>
</organism>
<dbReference type="PANTHER" id="PTHR46991">
    <property type="entry name" value="23.5 KDA HEAT SHOCK PROTEIN, MITOCHONDRIAL"/>
    <property type="match status" value="1"/>
</dbReference>
<dbReference type="InterPro" id="IPR002068">
    <property type="entry name" value="A-crystallin/Hsp20_dom"/>
</dbReference>
<dbReference type="Pfam" id="PF00011">
    <property type="entry name" value="HSP20"/>
    <property type="match status" value="1"/>
</dbReference>
<keyword evidence="7" id="KW-1185">Reference proteome</keyword>
<sequence>MSKVSVEQHTLVIKDEETDGRYTSRIHLPEKVYKTDHIKAEMKNGVLKVVVPKIKEEEKNDVIQVQIN</sequence>
<evidence type="ECO:0000256" key="3">
    <source>
        <dbReference type="PROSITE-ProRule" id="PRU00285"/>
    </source>
</evidence>
<dbReference type="Gene3D" id="2.60.40.790">
    <property type="match status" value="1"/>
</dbReference>
<evidence type="ECO:0000259" key="5">
    <source>
        <dbReference type="PROSITE" id="PS01031"/>
    </source>
</evidence>
<name>A0A6A2WGZ9_HIBSY</name>
<feature type="domain" description="SHSP" evidence="5">
    <location>
        <begin position="1"/>
        <end position="68"/>
    </location>
</feature>
<comment type="caution">
    <text evidence="6">The sequence shown here is derived from an EMBL/GenBank/DDBJ whole genome shotgun (WGS) entry which is preliminary data.</text>
</comment>
<dbReference type="InterPro" id="IPR008978">
    <property type="entry name" value="HSP20-like_chaperone"/>
</dbReference>
<keyword evidence="1" id="KW-0809">Transit peptide</keyword>
<dbReference type="AlphaFoldDB" id="A0A6A2WGZ9"/>
<comment type="similarity">
    <text evidence="3 4">Belongs to the small heat shock protein (HSP20) family.</text>
</comment>
<dbReference type="PROSITE" id="PS01031">
    <property type="entry name" value="SHSP"/>
    <property type="match status" value="1"/>
</dbReference>
<evidence type="ECO:0000256" key="4">
    <source>
        <dbReference type="RuleBase" id="RU003616"/>
    </source>
</evidence>
<keyword evidence="2 6" id="KW-0346">Stress response</keyword>
<dbReference type="Proteomes" id="UP000436088">
    <property type="component" value="Unassembled WGS sequence"/>
</dbReference>
<evidence type="ECO:0000256" key="2">
    <source>
        <dbReference type="ARBA" id="ARBA00023016"/>
    </source>
</evidence>
<dbReference type="PANTHER" id="PTHR46991:SF11">
    <property type="entry name" value="SMALL HEAT SHOCK PROTEIN HSPF"/>
    <property type="match status" value="1"/>
</dbReference>
<proteinExistence type="inferred from homology"/>
<dbReference type="InterPro" id="IPR044656">
    <property type="entry name" value="HSP14.7/HSP23.5/HSP23.6-like"/>
</dbReference>
<reference evidence="6" key="1">
    <citation type="submission" date="2019-09" db="EMBL/GenBank/DDBJ databases">
        <title>Draft genome information of white flower Hibiscus syriacus.</title>
        <authorList>
            <person name="Kim Y.-M."/>
        </authorList>
    </citation>
    <scope>NUCLEOTIDE SEQUENCE [LARGE SCALE GENOMIC DNA]</scope>
    <source>
        <strain evidence="6">YM2019G1</strain>
    </source>
</reference>
<evidence type="ECO:0000313" key="6">
    <source>
        <dbReference type="EMBL" id="KAE8657191.1"/>
    </source>
</evidence>
<dbReference type="EMBL" id="VEPZ02001761">
    <property type="protein sequence ID" value="KAE8657191.1"/>
    <property type="molecule type" value="Genomic_DNA"/>
</dbReference>
<dbReference type="SUPFAM" id="SSF49764">
    <property type="entry name" value="HSP20-like chaperones"/>
    <property type="match status" value="1"/>
</dbReference>
<accession>A0A6A2WGZ9</accession>
<protein>
    <submittedName>
        <fullName evidence="6">Heat shock 22 kDa protein</fullName>
    </submittedName>
</protein>
<evidence type="ECO:0000256" key="1">
    <source>
        <dbReference type="ARBA" id="ARBA00022946"/>
    </source>
</evidence>
<evidence type="ECO:0000313" key="7">
    <source>
        <dbReference type="Proteomes" id="UP000436088"/>
    </source>
</evidence>
<gene>
    <name evidence="6" type="ORF">F3Y22_tig00116996pilonHSYRG00164</name>
</gene>